<dbReference type="GO" id="GO:0061630">
    <property type="term" value="F:ubiquitin protein ligase activity"/>
    <property type="evidence" value="ECO:0007669"/>
    <property type="project" value="UniProtKB-EC"/>
</dbReference>
<feature type="domain" description="U-box" evidence="8">
    <location>
        <begin position="278"/>
        <end position="352"/>
    </location>
</feature>
<dbReference type="InterPro" id="IPR045210">
    <property type="entry name" value="RING-Ubox_PUB"/>
</dbReference>
<dbReference type="InterPro" id="IPR003613">
    <property type="entry name" value="Ubox_domain"/>
</dbReference>
<organism evidence="9 10">
    <name type="scientific">Cynara cardunculus var. scolymus</name>
    <name type="common">Globe artichoke</name>
    <name type="synonym">Cynara scolymus</name>
    <dbReference type="NCBI Taxonomy" id="59895"/>
    <lineage>
        <taxon>Eukaryota</taxon>
        <taxon>Viridiplantae</taxon>
        <taxon>Streptophyta</taxon>
        <taxon>Embryophyta</taxon>
        <taxon>Tracheophyta</taxon>
        <taxon>Spermatophyta</taxon>
        <taxon>Magnoliopsida</taxon>
        <taxon>eudicotyledons</taxon>
        <taxon>Gunneridae</taxon>
        <taxon>Pentapetalae</taxon>
        <taxon>asterids</taxon>
        <taxon>campanulids</taxon>
        <taxon>Asterales</taxon>
        <taxon>Asteraceae</taxon>
        <taxon>Carduoideae</taxon>
        <taxon>Cardueae</taxon>
        <taxon>Carduinae</taxon>
        <taxon>Cynara</taxon>
    </lineage>
</organism>
<evidence type="ECO:0000256" key="3">
    <source>
        <dbReference type="ARBA" id="ARBA00012483"/>
    </source>
</evidence>
<evidence type="ECO:0000313" key="9">
    <source>
        <dbReference type="EMBL" id="KVH97297.1"/>
    </source>
</evidence>
<dbReference type="SUPFAM" id="SSF57850">
    <property type="entry name" value="RING/U-box"/>
    <property type="match status" value="1"/>
</dbReference>
<keyword evidence="7" id="KW-0175">Coiled coil</keyword>
<protein>
    <recommendedName>
        <fullName evidence="3">RING-type E3 ubiquitin transferase</fullName>
        <ecNumber evidence="3">2.3.2.27</ecNumber>
    </recommendedName>
</protein>
<dbReference type="Pfam" id="PF04564">
    <property type="entry name" value="U-box"/>
    <property type="match status" value="1"/>
</dbReference>
<dbReference type="InterPro" id="IPR036537">
    <property type="entry name" value="Adaptor_Cbl_N_dom_sf"/>
</dbReference>
<evidence type="ECO:0000256" key="5">
    <source>
        <dbReference type="ARBA" id="ARBA00022737"/>
    </source>
</evidence>
<dbReference type="Gene3D" id="1.20.930.20">
    <property type="entry name" value="Adaptor protein Cbl, N-terminal domain"/>
    <property type="match status" value="1"/>
</dbReference>
<evidence type="ECO:0000256" key="4">
    <source>
        <dbReference type="ARBA" id="ARBA00022679"/>
    </source>
</evidence>
<keyword evidence="10" id="KW-1185">Reference proteome</keyword>
<dbReference type="InterPro" id="IPR052608">
    <property type="entry name" value="U-box_domain_protein"/>
</dbReference>
<dbReference type="Gene3D" id="3.30.40.10">
    <property type="entry name" value="Zinc/RING finger domain, C3HC4 (zinc finger)"/>
    <property type="match status" value="1"/>
</dbReference>
<dbReference type="PANTHER" id="PTHR45958">
    <property type="entry name" value="RING-TYPE E3 UBIQUITIN TRANSFERASE"/>
    <property type="match status" value="1"/>
</dbReference>
<evidence type="ECO:0000256" key="1">
    <source>
        <dbReference type="ARBA" id="ARBA00000900"/>
    </source>
</evidence>
<dbReference type="GO" id="GO:0007166">
    <property type="term" value="P:cell surface receptor signaling pathway"/>
    <property type="evidence" value="ECO:0007669"/>
    <property type="project" value="InterPro"/>
</dbReference>
<sequence>MIMATTDLRCISSQSYVQCLSAMEAITSTSSMAAAEFITQTIELLGEAAVEAKNLFVEKESFLELASYLDRIVPLLKELKKRDISNIESSFVEILNQQVKVANQLMTDCSKKNRVYLLINCRTITKRLQDITREISRALSLIPFSQLDISASMVQELSQLCESMQSVEFKTAMADEMILEKIETGIHERNVDRSYANNLLVSIAQALGIPTERSALKKEVEDFKSEIQNAQLQKDHAEAIQMDQIISLLEKADATHSSEEKERSYLTKRTSLGSQPLEPLQSFYCPITREVMVDPVETSSGHTFERSAIEKWLADGSNLCPLTMIPLENLVLRPNRTLRQSIEEWKDRNTMITIASIKAKLSRPSSENEEEVLCSLEQLQNLCEQRDIHREWIVLENCIPILVELLGGRNRDIRTRALVMLCLLAKDSNDAKDRIAKVDGVIKSTVRSLGRRVAEGKWAVELLLELSRNEILQKSIGMVQGCILLLVTMSNSDDTQAATLARELLNNLSFSDQNVIQMAKANYFTHLLQRLSSGSEDVKMSMVTTLAEMELTDHSKSSLLEGGALDSLLPLLSNGNPRMKETAAKALCNVSSLPKSSMQMIKRGSVSLLVNILYNHTSSHCLQDEVAAIIMNLAISTMSQDSNGTLVSLFESDGDIDSLFSFIGCTRPSVQESLLHSFYAMCHSPLAATVKAKLRQNSDSEQLLVALCKDEHQKVRANAVKLFCCLTEDGNDKEIIDRMGQQSIETLIKIIRSFSDEEETASALGVISNLTQSPQLTESLLRADGLPSISARLHDGMHNGPQKKRLIENSVGSLCHFTIPTNQQSQKKVAEAGVIPLLVQLLELGTSVTKRKASISLAQLSETSFQLSRPIPKPLGGLFRCFSPQSESGCPVHQGICTIESSFCLVEANAVSPLVTLLGDPDQDVCEASLDALLTLIEAERLPYGSKVLSEANGIHPIIKLLNSTSSSLQEKVLNALERIFRLVDFKQKYGPSAQSPLVELTQRGNNKTKSLAARILAQLNVLHDQSSYF</sequence>
<dbReference type="InterPro" id="IPR000225">
    <property type="entry name" value="Armadillo"/>
</dbReference>
<keyword evidence="4" id="KW-0808">Transferase</keyword>
<proteinExistence type="predicted"/>
<dbReference type="EC" id="2.3.2.27" evidence="3"/>
<dbReference type="Gene3D" id="1.25.10.10">
    <property type="entry name" value="Leucine-rich Repeat Variant"/>
    <property type="match status" value="3"/>
</dbReference>
<dbReference type="Pfam" id="PF00514">
    <property type="entry name" value="Arm"/>
    <property type="match status" value="1"/>
</dbReference>
<accession>A0A118JY70</accession>
<dbReference type="InterPro" id="IPR016024">
    <property type="entry name" value="ARM-type_fold"/>
</dbReference>
<comment type="pathway">
    <text evidence="2">Protein modification; protein ubiquitination.</text>
</comment>
<dbReference type="SMART" id="SM00185">
    <property type="entry name" value="ARM"/>
    <property type="match status" value="6"/>
</dbReference>
<dbReference type="CDD" id="cd16664">
    <property type="entry name" value="RING-Ubox_PUB"/>
    <property type="match status" value="1"/>
</dbReference>
<dbReference type="CDD" id="cd21037">
    <property type="entry name" value="MLKL_NTD"/>
    <property type="match status" value="1"/>
</dbReference>
<dbReference type="OMA" id="VKMIMAK"/>
<gene>
    <name evidence="9" type="ORF">Ccrd_000596</name>
</gene>
<evidence type="ECO:0000256" key="6">
    <source>
        <dbReference type="PROSITE-ProRule" id="PRU00259"/>
    </source>
</evidence>
<dbReference type="EMBL" id="LEKV01003840">
    <property type="protein sequence ID" value="KVH97297.1"/>
    <property type="molecule type" value="Genomic_DNA"/>
</dbReference>
<dbReference type="InterPro" id="IPR013083">
    <property type="entry name" value="Znf_RING/FYVE/PHD"/>
</dbReference>
<keyword evidence="5" id="KW-0677">Repeat</keyword>
<dbReference type="PROSITE" id="PS51698">
    <property type="entry name" value="U_BOX"/>
    <property type="match status" value="1"/>
</dbReference>
<feature type="coiled-coil region" evidence="7">
    <location>
        <begin position="213"/>
        <end position="240"/>
    </location>
</feature>
<feature type="repeat" description="ARM" evidence="6">
    <location>
        <begin position="742"/>
        <end position="785"/>
    </location>
</feature>
<evidence type="ECO:0000313" key="10">
    <source>
        <dbReference type="Proteomes" id="UP000243975"/>
    </source>
</evidence>
<dbReference type="Proteomes" id="UP000243975">
    <property type="component" value="Unassembled WGS sequence"/>
</dbReference>
<dbReference type="UniPathway" id="UPA00143"/>
<comment type="catalytic activity">
    <reaction evidence="1">
        <text>S-ubiquitinyl-[E2 ubiquitin-conjugating enzyme]-L-cysteine + [acceptor protein]-L-lysine = [E2 ubiquitin-conjugating enzyme]-L-cysteine + N(6)-ubiquitinyl-[acceptor protein]-L-lysine.</text>
        <dbReference type="EC" id="2.3.2.27"/>
    </reaction>
</comment>
<dbReference type="PANTHER" id="PTHR45958:SF5">
    <property type="entry name" value="RING-TYPE E3 UBIQUITIN TRANSFERASE"/>
    <property type="match status" value="1"/>
</dbReference>
<evidence type="ECO:0000256" key="7">
    <source>
        <dbReference type="SAM" id="Coils"/>
    </source>
</evidence>
<evidence type="ECO:0000256" key="2">
    <source>
        <dbReference type="ARBA" id="ARBA00004906"/>
    </source>
</evidence>
<reference evidence="9 10" key="1">
    <citation type="journal article" date="2016" name="Sci. Rep.">
        <title>The genome sequence of the outbreeding globe artichoke constructed de novo incorporating a phase-aware low-pass sequencing strategy of F1 progeny.</title>
        <authorList>
            <person name="Scaglione D."/>
            <person name="Reyes-Chin-Wo S."/>
            <person name="Acquadro A."/>
            <person name="Froenicke L."/>
            <person name="Portis E."/>
            <person name="Beitel C."/>
            <person name="Tirone M."/>
            <person name="Mauro R."/>
            <person name="Lo Monaco A."/>
            <person name="Mauromicale G."/>
            <person name="Faccioli P."/>
            <person name="Cattivelli L."/>
            <person name="Rieseberg L."/>
            <person name="Michelmore R."/>
            <person name="Lanteri S."/>
        </authorList>
    </citation>
    <scope>NUCLEOTIDE SEQUENCE [LARGE SCALE GENOMIC DNA]</scope>
    <source>
        <strain evidence="9">2C</strain>
    </source>
</reference>
<dbReference type="SMART" id="SM00504">
    <property type="entry name" value="Ubox"/>
    <property type="match status" value="1"/>
</dbReference>
<evidence type="ECO:0000259" key="8">
    <source>
        <dbReference type="PROSITE" id="PS51698"/>
    </source>
</evidence>
<dbReference type="InterPro" id="IPR011989">
    <property type="entry name" value="ARM-like"/>
</dbReference>
<dbReference type="Gramene" id="KVH97297">
    <property type="protein sequence ID" value="KVH97297"/>
    <property type="gene ID" value="Ccrd_000596"/>
</dbReference>
<dbReference type="InterPro" id="IPR059179">
    <property type="entry name" value="MLKL-like_MCAfunc"/>
</dbReference>
<dbReference type="AlphaFoldDB" id="A0A118JY70"/>
<dbReference type="SUPFAM" id="SSF48371">
    <property type="entry name" value="ARM repeat"/>
    <property type="match status" value="2"/>
</dbReference>
<comment type="caution">
    <text evidence="9">The sequence shown here is derived from an EMBL/GenBank/DDBJ whole genome shotgun (WGS) entry which is preliminary data.</text>
</comment>
<feature type="repeat" description="ARM" evidence="6">
    <location>
        <begin position="563"/>
        <end position="605"/>
    </location>
</feature>
<dbReference type="GO" id="GO:0016567">
    <property type="term" value="P:protein ubiquitination"/>
    <property type="evidence" value="ECO:0007669"/>
    <property type="project" value="UniProtKB-UniPathway"/>
</dbReference>
<name>A0A118JY70_CYNCS</name>
<dbReference type="STRING" id="59895.A0A118JY70"/>
<dbReference type="PROSITE" id="PS50176">
    <property type="entry name" value="ARM_REPEAT"/>
    <property type="match status" value="2"/>
</dbReference>